<dbReference type="EMBL" id="VHJA01000051">
    <property type="protein sequence ID" value="TPV43010.1"/>
    <property type="molecule type" value="Genomic_DNA"/>
</dbReference>
<protein>
    <recommendedName>
        <fullName evidence="4">Colicin V synthesis protein</fullName>
    </recommendedName>
</protein>
<reference evidence="2 3" key="1">
    <citation type="submission" date="2019-06" db="EMBL/GenBank/DDBJ databases">
        <title>Taxogenomics and systematics of the genus Pantoea.</title>
        <authorList>
            <person name="Tambong J.T."/>
        </authorList>
    </citation>
    <scope>NUCLEOTIDE SEQUENCE [LARGE SCALE GENOMIC DNA]</scope>
    <source>
        <strain evidence="2 3">LMG 24200</strain>
    </source>
</reference>
<dbReference type="AlphaFoldDB" id="A0A506QFF4"/>
<organism evidence="2 3">
    <name type="scientific">Pantoea deleyi</name>
    <dbReference type="NCBI Taxonomy" id="470932"/>
    <lineage>
        <taxon>Bacteria</taxon>
        <taxon>Pseudomonadati</taxon>
        <taxon>Pseudomonadota</taxon>
        <taxon>Gammaproteobacteria</taxon>
        <taxon>Enterobacterales</taxon>
        <taxon>Erwiniaceae</taxon>
        <taxon>Pantoea</taxon>
    </lineage>
</organism>
<gene>
    <name evidence="2" type="ORF">FJW01_07650</name>
</gene>
<feature type="transmembrane region" description="Helical" evidence="1">
    <location>
        <begin position="63"/>
        <end position="83"/>
    </location>
</feature>
<dbReference type="RefSeq" id="WP_128085018.1">
    <property type="nucleotide sequence ID" value="NZ_CP071405.1"/>
</dbReference>
<dbReference type="Proteomes" id="UP000317747">
    <property type="component" value="Unassembled WGS sequence"/>
</dbReference>
<accession>A0A506QFF4</accession>
<evidence type="ECO:0000313" key="2">
    <source>
        <dbReference type="EMBL" id="TPV43010.1"/>
    </source>
</evidence>
<comment type="caution">
    <text evidence="2">The sequence shown here is derived from an EMBL/GenBank/DDBJ whole genome shotgun (WGS) entry which is preliminary data.</text>
</comment>
<keyword evidence="1" id="KW-0812">Transmembrane</keyword>
<keyword evidence="1" id="KW-1133">Transmembrane helix</keyword>
<evidence type="ECO:0000313" key="3">
    <source>
        <dbReference type="Proteomes" id="UP000317747"/>
    </source>
</evidence>
<keyword evidence="3" id="KW-1185">Reference proteome</keyword>
<feature type="transmembrane region" description="Helical" evidence="1">
    <location>
        <begin position="20"/>
        <end position="43"/>
    </location>
</feature>
<evidence type="ECO:0000256" key="1">
    <source>
        <dbReference type="SAM" id="Phobius"/>
    </source>
</evidence>
<proteinExistence type="predicted"/>
<keyword evidence="1" id="KW-0472">Membrane</keyword>
<evidence type="ECO:0008006" key="4">
    <source>
        <dbReference type="Google" id="ProtNLM"/>
    </source>
</evidence>
<name>A0A506QFF4_9GAMM</name>
<sequence length="104" mass="10236">MKELTIAETEFVSGAAANGFFDTISGAIIGMVAGGMGVAWAGYNISSNTNGVTSGILAPVQGLIGGLLGAIWGAVFGLVIGAADGTAVSLTRAYAVWNNIVTAG</sequence>